<evidence type="ECO:0000313" key="2">
    <source>
        <dbReference type="EMBL" id="QDL12300.1"/>
    </source>
</evidence>
<feature type="domain" description="Peptidoglycan binding-like" evidence="1">
    <location>
        <begin position="41"/>
        <end position="100"/>
    </location>
</feature>
<sequence length="121" mass="12521">MTDSLVASATPLSVGTTLAAASTQSAVKVDFIGLNSSLNTKAEVKAIQEALNKVATKAGFKAIQVDGVFGPNTEKAVKKFQEHKGLLSDGKVGKRTVTALEISWKSLPKLAQALGIPSNVA</sequence>
<dbReference type="InterPro" id="IPR036365">
    <property type="entry name" value="PGBD-like_sf"/>
</dbReference>
<name>A0A856MQA3_9CYAN</name>
<keyword evidence="3" id="KW-1185">Reference proteome</keyword>
<reference evidence="2 3" key="1">
    <citation type="submission" date="2018-06" db="EMBL/GenBank/DDBJ databases">
        <title>Comparative genomics of Brasilonema spp. strains.</title>
        <authorList>
            <person name="Alvarenga D.O."/>
            <person name="Fiore M.F."/>
            <person name="Varani A.M."/>
        </authorList>
    </citation>
    <scope>NUCLEOTIDE SEQUENCE [LARGE SCALE GENOMIC DNA]</scope>
    <source>
        <strain evidence="2 3">CENA114</strain>
    </source>
</reference>
<dbReference type="KEGG" id="bsen:DP114_17870"/>
<dbReference type="Gene3D" id="1.10.101.10">
    <property type="entry name" value="PGBD-like superfamily/PGBD"/>
    <property type="match status" value="1"/>
</dbReference>
<evidence type="ECO:0000313" key="3">
    <source>
        <dbReference type="Proteomes" id="UP000503129"/>
    </source>
</evidence>
<dbReference type="AlphaFoldDB" id="A0A856MQA3"/>
<dbReference type="SUPFAM" id="SSF47090">
    <property type="entry name" value="PGBD-like"/>
    <property type="match status" value="1"/>
</dbReference>
<dbReference type="Pfam" id="PF01471">
    <property type="entry name" value="PG_binding_1"/>
    <property type="match status" value="1"/>
</dbReference>
<gene>
    <name evidence="2" type="ORF">DP114_17870</name>
</gene>
<dbReference type="InterPro" id="IPR036366">
    <property type="entry name" value="PGBDSf"/>
</dbReference>
<evidence type="ECO:0000259" key="1">
    <source>
        <dbReference type="Pfam" id="PF01471"/>
    </source>
</evidence>
<protein>
    <recommendedName>
        <fullName evidence="1">Peptidoglycan binding-like domain-containing protein</fullName>
    </recommendedName>
</protein>
<organism evidence="2 3">
    <name type="scientific">Brasilonema sennae CENA114</name>
    <dbReference type="NCBI Taxonomy" id="415709"/>
    <lineage>
        <taxon>Bacteria</taxon>
        <taxon>Bacillati</taxon>
        <taxon>Cyanobacteriota</taxon>
        <taxon>Cyanophyceae</taxon>
        <taxon>Nostocales</taxon>
        <taxon>Scytonemataceae</taxon>
        <taxon>Brasilonema</taxon>
        <taxon>Bromeliae group (in: Brasilonema)</taxon>
    </lineage>
</organism>
<dbReference type="Proteomes" id="UP000503129">
    <property type="component" value="Chromosome"/>
</dbReference>
<proteinExistence type="predicted"/>
<dbReference type="EMBL" id="CP030118">
    <property type="protein sequence ID" value="QDL12300.1"/>
    <property type="molecule type" value="Genomic_DNA"/>
</dbReference>
<dbReference type="InterPro" id="IPR002477">
    <property type="entry name" value="Peptidoglycan-bd-like"/>
</dbReference>
<accession>A0A856MQA3</accession>